<dbReference type="PANTHER" id="PTHR43130">
    <property type="entry name" value="ARAC-FAMILY TRANSCRIPTIONAL REGULATOR"/>
    <property type="match status" value="1"/>
</dbReference>
<protein>
    <submittedName>
        <fullName evidence="3">ThiJ/PfpI</fullName>
    </submittedName>
</protein>
<dbReference type="Gene3D" id="3.40.50.880">
    <property type="match status" value="1"/>
</dbReference>
<name>A0A9P5YKD9_9AGAR</name>
<evidence type="ECO:0000259" key="2">
    <source>
        <dbReference type="Pfam" id="PF01965"/>
    </source>
</evidence>
<feature type="domain" description="DJ-1/PfpI" evidence="2">
    <location>
        <begin position="51"/>
        <end position="190"/>
    </location>
</feature>
<reference evidence="3" key="1">
    <citation type="submission" date="2020-11" db="EMBL/GenBank/DDBJ databases">
        <authorList>
            <consortium name="DOE Joint Genome Institute"/>
            <person name="Ahrendt S."/>
            <person name="Riley R."/>
            <person name="Andreopoulos W."/>
            <person name="Labutti K."/>
            <person name="Pangilinan J."/>
            <person name="Ruiz-Duenas F.J."/>
            <person name="Barrasa J.M."/>
            <person name="Sanchez-Garcia M."/>
            <person name="Camarero S."/>
            <person name="Miyauchi S."/>
            <person name="Serrano A."/>
            <person name="Linde D."/>
            <person name="Babiker R."/>
            <person name="Drula E."/>
            <person name="Ayuso-Fernandez I."/>
            <person name="Pacheco R."/>
            <person name="Padilla G."/>
            <person name="Ferreira P."/>
            <person name="Barriuso J."/>
            <person name="Kellner H."/>
            <person name="Castanera R."/>
            <person name="Alfaro M."/>
            <person name="Ramirez L."/>
            <person name="Pisabarro A.G."/>
            <person name="Kuo A."/>
            <person name="Tritt A."/>
            <person name="Lipzen A."/>
            <person name="He G."/>
            <person name="Yan M."/>
            <person name="Ng V."/>
            <person name="Cullen D."/>
            <person name="Martin F."/>
            <person name="Rosso M.-N."/>
            <person name="Henrissat B."/>
            <person name="Hibbett D."/>
            <person name="Martinez A.T."/>
            <person name="Grigoriev I.V."/>
        </authorList>
    </citation>
    <scope>NUCLEOTIDE SEQUENCE</scope>
    <source>
        <strain evidence="3">CIRM-BRFM 674</strain>
    </source>
</reference>
<dbReference type="OrthoDB" id="543156at2759"/>
<dbReference type="InterPro" id="IPR029062">
    <property type="entry name" value="Class_I_gatase-like"/>
</dbReference>
<feature type="signal peptide" evidence="1">
    <location>
        <begin position="1"/>
        <end position="23"/>
    </location>
</feature>
<proteinExistence type="predicted"/>
<gene>
    <name evidence="3" type="ORF">BDN70DRAFT_888152</name>
</gene>
<organism evidence="3 4">
    <name type="scientific">Pholiota conissans</name>
    <dbReference type="NCBI Taxonomy" id="109636"/>
    <lineage>
        <taxon>Eukaryota</taxon>
        <taxon>Fungi</taxon>
        <taxon>Dikarya</taxon>
        <taxon>Basidiomycota</taxon>
        <taxon>Agaricomycotina</taxon>
        <taxon>Agaricomycetes</taxon>
        <taxon>Agaricomycetidae</taxon>
        <taxon>Agaricales</taxon>
        <taxon>Agaricineae</taxon>
        <taxon>Strophariaceae</taxon>
        <taxon>Pholiota</taxon>
    </lineage>
</organism>
<accession>A0A9P5YKD9</accession>
<comment type="caution">
    <text evidence="3">The sequence shown here is derived from an EMBL/GenBank/DDBJ whole genome shotgun (WGS) entry which is preliminary data.</text>
</comment>
<dbReference type="Pfam" id="PF01965">
    <property type="entry name" value="DJ-1_PfpI"/>
    <property type="match status" value="1"/>
</dbReference>
<dbReference type="AlphaFoldDB" id="A0A9P5YKD9"/>
<keyword evidence="4" id="KW-1185">Reference proteome</keyword>
<dbReference type="InterPro" id="IPR052158">
    <property type="entry name" value="INH-QAR"/>
</dbReference>
<dbReference type="EMBL" id="MU155684">
    <property type="protein sequence ID" value="KAF9471452.1"/>
    <property type="molecule type" value="Genomic_DNA"/>
</dbReference>
<evidence type="ECO:0000313" key="3">
    <source>
        <dbReference type="EMBL" id="KAF9471452.1"/>
    </source>
</evidence>
<dbReference type="InterPro" id="IPR002818">
    <property type="entry name" value="DJ-1/PfpI"/>
</dbReference>
<dbReference type="PANTHER" id="PTHR43130:SF7">
    <property type="entry name" value="DJ-1_PFPI DOMAIN-CONTAINING PROTEIN"/>
    <property type="match status" value="1"/>
</dbReference>
<feature type="chain" id="PRO_5040419423" evidence="1">
    <location>
        <begin position="24"/>
        <end position="239"/>
    </location>
</feature>
<evidence type="ECO:0000313" key="4">
    <source>
        <dbReference type="Proteomes" id="UP000807469"/>
    </source>
</evidence>
<sequence>MLLNTINFGLLLLPSYQWLDAAGSVDFINLHSQASLKFDHQNESIIAKAPNIEWHYISHNLEPVQATSGPAGIPTCTYDTCPQLDYLLVPGPDPTAPLPNGTAAYLQKLVTQDGFKALLTICTGSLAIAPSGVLDGHNVCSNKVALKSMALAGQLDKNVKWIGDKRWNVDGKVWSSAGITAGIDLAAEFARVHFDPEIVQFAKDAAEYVPNPAQPDPFAFLLDGIDLSEKCCRYSLIIP</sequence>
<dbReference type="SUPFAM" id="SSF52317">
    <property type="entry name" value="Class I glutamine amidotransferase-like"/>
    <property type="match status" value="1"/>
</dbReference>
<evidence type="ECO:0000256" key="1">
    <source>
        <dbReference type="SAM" id="SignalP"/>
    </source>
</evidence>
<keyword evidence="1" id="KW-0732">Signal</keyword>
<dbReference type="Proteomes" id="UP000807469">
    <property type="component" value="Unassembled WGS sequence"/>
</dbReference>